<keyword evidence="3" id="KW-1048">Host nucleus</keyword>
<accession>A0A8A4XCN4</accession>
<dbReference type="InterPro" id="IPR027417">
    <property type="entry name" value="P-loop_NTPase"/>
</dbReference>
<evidence type="ECO:0000259" key="5">
    <source>
        <dbReference type="Pfam" id="PF00910"/>
    </source>
</evidence>
<dbReference type="GO" id="GO:0042025">
    <property type="term" value="C:host cell nucleus"/>
    <property type="evidence" value="ECO:0007669"/>
    <property type="project" value="UniProtKB-SubCell"/>
</dbReference>
<dbReference type="GO" id="GO:0003724">
    <property type="term" value="F:RNA helicase activity"/>
    <property type="evidence" value="ECO:0007669"/>
    <property type="project" value="InterPro"/>
</dbReference>
<feature type="region of interest" description="Disordered" evidence="4">
    <location>
        <begin position="1"/>
        <end position="52"/>
    </location>
</feature>
<proteinExistence type="predicted"/>
<feature type="compositionally biased region" description="Polar residues" evidence="4">
    <location>
        <begin position="166"/>
        <end position="184"/>
    </location>
</feature>
<dbReference type="Gene3D" id="3.40.50.300">
    <property type="entry name" value="P-loop containing nucleotide triphosphate hydrolases"/>
    <property type="match status" value="1"/>
</dbReference>
<feature type="domain" description="Helicase superfamily 3 single-stranded DNA/RNA virus" evidence="5">
    <location>
        <begin position="372"/>
        <end position="458"/>
    </location>
</feature>
<feature type="region of interest" description="Disordered" evidence="4">
    <location>
        <begin position="116"/>
        <end position="184"/>
    </location>
</feature>
<feature type="compositionally biased region" description="Polar residues" evidence="4">
    <location>
        <begin position="127"/>
        <end position="149"/>
    </location>
</feature>
<organism evidence="6">
    <name type="scientific">Ciconia boyciana CRESS-DNA-virus sp</name>
    <dbReference type="NCBI Taxonomy" id="2815024"/>
    <lineage>
        <taxon>Viruses</taxon>
        <taxon>Monodnaviria</taxon>
        <taxon>Shotokuvirae</taxon>
        <taxon>Cressdnaviricota</taxon>
    </lineage>
</organism>
<feature type="compositionally biased region" description="Polar residues" evidence="4">
    <location>
        <begin position="1"/>
        <end position="18"/>
    </location>
</feature>
<evidence type="ECO:0000313" key="6">
    <source>
        <dbReference type="EMBL" id="QTE03466.1"/>
    </source>
</evidence>
<protein>
    <recommendedName>
        <fullName evidence="2">Replication-associated protein</fullName>
    </recommendedName>
</protein>
<reference evidence="6" key="1">
    <citation type="submission" date="2020-10" db="EMBL/GenBank/DDBJ databases">
        <title>CRESS DNA virus dark matter in the feces of wild birds.</title>
        <authorList>
            <person name="Yang S."/>
            <person name="Zhang W."/>
        </authorList>
    </citation>
    <scope>NUCLEOTIDE SEQUENCE</scope>
    <source>
        <strain evidence="6">Whs72cre9</strain>
    </source>
</reference>
<comment type="subcellular location">
    <subcellularLocation>
        <location evidence="1">Host nucleus</location>
    </subcellularLocation>
</comment>
<dbReference type="EMBL" id="MW182807">
    <property type="protein sequence ID" value="QTE03466.1"/>
    <property type="molecule type" value="Genomic_DNA"/>
</dbReference>
<evidence type="ECO:0000256" key="4">
    <source>
        <dbReference type="SAM" id="MobiDB-lite"/>
    </source>
</evidence>
<feature type="compositionally biased region" description="Polar residues" evidence="4">
    <location>
        <begin position="29"/>
        <end position="49"/>
    </location>
</feature>
<sequence length="515" mass="58146">MSSASQDTNQSISTQEIPTTRLVAPTARNVASRTANTNTQRITPYSNGLSDDDRTRAAEEVFRANHRTINTNSDGPFVMDMRPHVDVETGIARMAERITLASEDNNNMVDLRANANDCPMGDDEPESQSLVRESQSSRFWSSANQSNRGHVSELANRKSSYKPKGTTMSKARSNHVANSTSPASTNPSKFWIGTYYCTPAEQQNYTESGELPEVRMNMGAAGDIDVWRGQWEMGGQGDKAGKLHVQFAVIFNMKVRAPQAKRILSNVVVDGEVCLFPFTGWLMPARSDSVWDYVTKEETRVLALPEYGQCRDASGERTDLDFIYERIAAGAPIYEIMEQFPRQFMRNHAAISKLCSYYDTPRPYGDIHVEVWWGVTGSGKSHKAFHDFPDAYRKSIPGKWFEGYKGQDTVIFEEFNPLEDKELRLPELLKILDKYPYQVEIKGASCQLKATKFIFTTNIDPRKWYEGHPQQPALHRRINGVTVFKLNYQQQVETGKSGIYNFIGIKGIPEQTPEL</sequence>
<evidence type="ECO:0000256" key="3">
    <source>
        <dbReference type="ARBA" id="ARBA00022562"/>
    </source>
</evidence>
<evidence type="ECO:0000256" key="2">
    <source>
        <dbReference type="ARBA" id="ARBA00014531"/>
    </source>
</evidence>
<evidence type="ECO:0000256" key="1">
    <source>
        <dbReference type="ARBA" id="ARBA00004147"/>
    </source>
</evidence>
<dbReference type="GO" id="GO:0003723">
    <property type="term" value="F:RNA binding"/>
    <property type="evidence" value="ECO:0007669"/>
    <property type="project" value="InterPro"/>
</dbReference>
<dbReference type="Pfam" id="PF00910">
    <property type="entry name" value="RNA_helicase"/>
    <property type="match status" value="1"/>
</dbReference>
<dbReference type="InterPro" id="IPR000605">
    <property type="entry name" value="Helicase_SF3_ssDNA/RNA_vir"/>
</dbReference>
<dbReference type="SUPFAM" id="SSF52540">
    <property type="entry name" value="P-loop containing nucleoside triphosphate hydrolases"/>
    <property type="match status" value="1"/>
</dbReference>
<name>A0A8A4XCN4_9VIRU</name>